<proteinExistence type="predicted"/>
<feature type="transmembrane region" description="Helical" evidence="1">
    <location>
        <begin position="42"/>
        <end position="60"/>
    </location>
</feature>
<feature type="transmembrane region" description="Helical" evidence="1">
    <location>
        <begin position="939"/>
        <end position="957"/>
    </location>
</feature>
<gene>
    <name evidence="2" type="ORF">EDS130_LOCUS28736</name>
</gene>
<reference evidence="2" key="1">
    <citation type="submission" date="2021-02" db="EMBL/GenBank/DDBJ databases">
        <authorList>
            <person name="Nowell W R."/>
        </authorList>
    </citation>
    <scope>NUCLEOTIDE SEQUENCE</scope>
</reference>
<protein>
    <recommendedName>
        <fullName evidence="4">Transmembrane protein</fullName>
    </recommendedName>
</protein>
<comment type="caution">
    <text evidence="2">The sequence shown here is derived from an EMBL/GenBank/DDBJ whole genome shotgun (WGS) entry which is preliminary data.</text>
</comment>
<evidence type="ECO:0000256" key="1">
    <source>
        <dbReference type="SAM" id="Phobius"/>
    </source>
</evidence>
<organism evidence="2 3">
    <name type="scientific">Adineta ricciae</name>
    <name type="common">Rotifer</name>
    <dbReference type="NCBI Taxonomy" id="249248"/>
    <lineage>
        <taxon>Eukaryota</taxon>
        <taxon>Metazoa</taxon>
        <taxon>Spiralia</taxon>
        <taxon>Gnathifera</taxon>
        <taxon>Rotifera</taxon>
        <taxon>Eurotatoria</taxon>
        <taxon>Bdelloidea</taxon>
        <taxon>Adinetida</taxon>
        <taxon>Adinetidae</taxon>
        <taxon>Adineta</taxon>
    </lineage>
</organism>
<accession>A0A815B2I8</accession>
<feature type="transmembrane region" description="Helical" evidence="1">
    <location>
        <begin position="854"/>
        <end position="879"/>
    </location>
</feature>
<feature type="transmembrane region" description="Helical" evidence="1">
    <location>
        <begin position="1285"/>
        <end position="1308"/>
    </location>
</feature>
<evidence type="ECO:0000313" key="3">
    <source>
        <dbReference type="Proteomes" id="UP000663852"/>
    </source>
</evidence>
<keyword evidence="1" id="KW-0812">Transmembrane</keyword>
<dbReference type="OrthoDB" id="10055298at2759"/>
<evidence type="ECO:0008006" key="4">
    <source>
        <dbReference type="Google" id="ProtNLM"/>
    </source>
</evidence>
<sequence>MSTEKEASSTFWRRIIDRLVQLNLYKDKESLAPDQQIFSTRLYIVVFAISMLILFIFTGVSNQTYVVIVPFPSLTTFEQLSNKYPSTLSCPCSQISIPYEKFLSFDPEYHQVCSSAFVRDEWTQSLFNMTMTDHYPLDFRLIASSQFQFLGLFCRTTNTSVVDAIEEFLSSEMISTNALFRAAFDIQMVTLVEQLQSLTTISYNRTHRLLSLSLSQNHVFSSLRTNFYVQNTPGSNKYSTYYTYYPYSFNQSNISSVPISEDDSCSCLDTFDCNFPSGIFNWSKAGSIVPEETLWPYPPAMVSANGMQAGCIPQTSLLSSTLECFFNETCLRRVLSSIGGLRNVSALNITENVSNYHSDTLISDIVNNLMIESIRSTADFPSYFEACKPKACSYSYSQRFGIIYVITTLISLCGGLSVVIHSSSPILIGLITKKKQHKVTEEAEELKGEVKQTKPEVKGYINQLYLKVKNALFTLNLFKKKIENVRQGIYSTRVYIVLLGIGVIVLAIYSAFIQNLTTITVENPTQSQFEELYQKYPSTLSCPCKQLSMLYSTIMAIEPRYHQICQSTFVRADGWLKYWPLESVNASDPNAPAFFGSDYRITGEAFFDQLRTFCYVAAEIITTAVEVFNSTNFVSAQPLAEDDFNAQTSSLFTQFKQETTESFSSLFDIVYNTIRLNQYLVAGATNVVPRSQKINGTWNVRYQSKVYTNGNTTCLCGTSSLCTKPQGYYCSANSCHAGASLPNYTIPGLYVGCFPIDSTLLSTLQCFYDQSCIQMLIDLRVYDYEAYIVPVNLTNITALDRSLQSQYHPNTTLDIIISKLFIENWVQSVNYASHYAQCQPATCKYTIVEKRQPIFIVTNVIGLLGGLTAILKIIVPYLVDFAQQMYCRYKNRKQQQNKTDKSKKRSFGQLVNYIWQKLRTLNVFEEELPENYHIIATRIYFVLLFMSVIIITLYVGLSQQSHSFTVDSPSETQFEYLYSQYSSTLMCPCSQISISYEKFLDVSPVTHQICSSQFITSNWSTGLYNLGSTWSVPDWFLLSTQFRLLSSLCNITKSTVDQSKSSFLSNKLVSAVTIPKSLFEAQLNSMVTLLITHTPRNFRRTLDFIINGHQSNQLQDQFMSSWKMVYSTSQENYLFRTVPVVYNNGTCICARGTSTCSRALSFLNSSTAITIPGNLRSSLFRITHLEFSGLNAGCSAILGLRLSTFECLYNRTCLNSLNALMNFSVPAEPLDLSKNILYKSSTTPIGLMIDNLFIETWFNASNYSNYFSECAPTICEYSYVQRNDIIYLVTILVGLYGGLTVALQVIVWHGTKVFRQIHNRCCRFGKVALDTTAE</sequence>
<dbReference type="EMBL" id="CAJNOJ010000189">
    <property type="protein sequence ID" value="CAF1265358.1"/>
    <property type="molecule type" value="Genomic_DNA"/>
</dbReference>
<name>A0A815B2I8_ADIRI</name>
<dbReference type="Proteomes" id="UP000663852">
    <property type="component" value="Unassembled WGS sequence"/>
</dbReference>
<keyword evidence="1" id="KW-0472">Membrane</keyword>
<feature type="transmembrane region" description="Helical" evidence="1">
    <location>
        <begin position="494"/>
        <end position="512"/>
    </location>
</feature>
<keyword evidence="1" id="KW-1133">Transmembrane helix</keyword>
<evidence type="ECO:0000313" key="2">
    <source>
        <dbReference type="EMBL" id="CAF1265358.1"/>
    </source>
</evidence>
<feature type="transmembrane region" description="Helical" evidence="1">
    <location>
        <begin position="402"/>
        <end position="428"/>
    </location>
</feature>